<evidence type="ECO:0000256" key="4">
    <source>
        <dbReference type="ARBA" id="ARBA00022763"/>
    </source>
</evidence>
<dbReference type="Pfam" id="PF00730">
    <property type="entry name" value="HhH-GPD"/>
    <property type="match status" value="1"/>
</dbReference>
<dbReference type="Gene3D" id="1.10.340.30">
    <property type="entry name" value="Hypothetical protein, domain 2"/>
    <property type="match status" value="1"/>
</dbReference>
<evidence type="ECO:0000259" key="7">
    <source>
        <dbReference type="SMART" id="SM00478"/>
    </source>
</evidence>
<dbReference type="RefSeq" id="WP_069715581.1">
    <property type="nucleotide sequence ID" value="NZ_MJEH01000002.1"/>
</dbReference>
<dbReference type="InterPro" id="IPR003265">
    <property type="entry name" value="HhH-GPD_domain"/>
</dbReference>
<dbReference type="Gene3D" id="1.10.1670.10">
    <property type="entry name" value="Helix-hairpin-Helix base-excision DNA repair enzymes (C-terminal)"/>
    <property type="match status" value="1"/>
</dbReference>
<dbReference type="OrthoDB" id="9785929at2"/>
<dbReference type="SUPFAM" id="SSF48150">
    <property type="entry name" value="DNA-glycosylase"/>
    <property type="match status" value="1"/>
</dbReference>
<dbReference type="GO" id="GO:0032131">
    <property type="term" value="F:alkylated DNA binding"/>
    <property type="evidence" value="ECO:0007669"/>
    <property type="project" value="TreeGrafter"/>
</dbReference>
<keyword evidence="9" id="KW-1185">Reference proteome</keyword>
<evidence type="ECO:0000256" key="5">
    <source>
        <dbReference type="ARBA" id="ARBA00022801"/>
    </source>
</evidence>
<dbReference type="SMART" id="SM00478">
    <property type="entry name" value="ENDO3c"/>
    <property type="match status" value="1"/>
</dbReference>
<reference evidence="8 9" key="1">
    <citation type="submission" date="2016-08" db="EMBL/GenBank/DDBJ databases">
        <title>Genome of Bacillus solimangrovi GH2-4.</title>
        <authorList>
            <person name="Lim S."/>
            <person name="Kim B.-C."/>
        </authorList>
    </citation>
    <scope>NUCLEOTIDE SEQUENCE [LARGE SCALE GENOMIC DNA]</scope>
    <source>
        <strain evidence="8 9">GH2-4</strain>
    </source>
</reference>
<name>A0A1E5LK26_9BACI</name>
<keyword evidence="4" id="KW-0227">DNA damage</keyword>
<dbReference type="PANTHER" id="PTHR43003">
    <property type="entry name" value="DNA-3-METHYLADENINE GLYCOSYLASE"/>
    <property type="match status" value="1"/>
</dbReference>
<dbReference type="Gene3D" id="3.30.310.20">
    <property type="entry name" value="DNA-3-methyladenine glycosylase AlkA, N-terminal domain"/>
    <property type="match status" value="1"/>
</dbReference>
<comment type="caution">
    <text evidence="8">The sequence shown here is derived from an EMBL/GenBank/DDBJ whole genome shotgun (WGS) entry which is preliminary data.</text>
</comment>
<feature type="domain" description="HhH-GPD" evidence="7">
    <location>
        <begin position="136"/>
        <end position="301"/>
    </location>
</feature>
<dbReference type="InterPro" id="IPR012904">
    <property type="entry name" value="OGG_N"/>
</dbReference>
<evidence type="ECO:0000256" key="3">
    <source>
        <dbReference type="ARBA" id="ARBA00012000"/>
    </source>
</evidence>
<dbReference type="GO" id="GO:0006307">
    <property type="term" value="P:DNA alkylation repair"/>
    <property type="evidence" value="ECO:0007669"/>
    <property type="project" value="TreeGrafter"/>
</dbReference>
<dbReference type="EC" id="3.2.2.21" evidence="3"/>
<dbReference type="GO" id="GO:0008534">
    <property type="term" value="F:oxidized purine nucleobase lesion DNA N-glycosylase activity"/>
    <property type="evidence" value="ECO:0007669"/>
    <property type="project" value="InterPro"/>
</dbReference>
<evidence type="ECO:0000313" key="8">
    <source>
        <dbReference type="EMBL" id="OEH94434.1"/>
    </source>
</evidence>
<dbReference type="CDD" id="cd00056">
    <property type="entry name" value="ENDO3c"/>
    <property type="match status" value="1"/>
</dbReference>
<proteinExistence type="inferred from homology"/>
<dbReference type="Proteomes" id="UP000095209">
    <property type="component" value="Unassembled WGS sequence"/>
</dbReference>
<dbReference type="STRING" id="1305675.BFG57_08205"/>
<dbReference type="InterPro" id="IPR037046">
    <property type="entry name" value="AlkA_N_sf"/>
</dbReference>
<protein>
    <recommendedName>
        <fullName evidence="3">DNA-3-methyladenine glycosylase II</fullName>
        <ecNumber evidence="3">3.2.2.21</ecNumber>
    </recommendedName>
</protein>
<dbReference type="AlphaFoldDB" id="A0A1E5LK26"/>
<dbReference type="GO" id="GO:0032993">
    <property type="term" value="C:protein-DNA complex"/>
    <property type="evidence" value="ECO:0007669"/>
    <property type="project" value="TreeGrafter"/>
</dbReference>
<comment type="similarity">
    <text evidence="2">Belongs to the alkylbase DNA glycosidase AlkA family.</text>
</comment>
<dbReference type="InterPro" id="IPR051912">
    <property type="entry name" value="Alkylbase_DNA_Glycosylase/TA"/>
</dbReference>
<keyword evidence="6" id="KW-0234">DNA repair</keyword>
<dbReference type="InterPro" id="IPR011257">
    <property type="entry name" value="DNA_glycosylase"/>
</dbReference>
<dbReference type="Pfam" id="PF07934">
    <property type="entry name" value="OGG_N"/>
    <property type="match status" value="1"/>
</dbReference>
<comment type="catalytic activity">
    <reaction evidence="1">
        <text>Hydrolysis of alkylated DNA, releasing 3-methyladenine, 3-methylguanine, 7-methylguanine and 7-methyladenine.</text>
        <dbReference type="EC" id="3.2.2.21"/>
    </reaction>
</comment>
<dbReference type="GO" id="GO:0006289">
    <property type="term" value="P:nucleotide-excision repair"/>
    <property type="evidence" value="ECO:0007669"/>
    <property type="project" value="InterPro"/>
</dbReference>
<organism evidence="8 9">
    <name type="scientific">Bacillus solimangrovi</name>
    <dbReference type="NCBI Taxonomy" id="1305675"/>
    <lineage>
        <taxon>Bacteria</taxon>
        <taxon>Bacillati</taxon>
        <taxon>Bacillota</taxon>
        <taxon>Bacilli</taxon>
        <taxon>Bacillales</taxon>
        <taxon>Bacillaceae</taxon>
        <taxon>Bacillus</taxon>
    </lineage>
</organism>
<dbReference type="FunFam" id="1.10.340.30:FF:000004">
    <property type="entry name" value="DNA-3-methyladenine glycosylase II"/>
    <property type="match status" value="1"/>
</dbReference>
<evidence type="ECO:0000313" key="9">
    <source>
        <dbReference type="Proteomes" id="UP000095209"/>
    </source>
</evidence>
<dbReference type="PANTHER" id="PTHR43003:SF12">
    <property type="entry name" value="DNA-3-METHYLADENINE GLYCOSYLASE"/>
    <property type="match status" value="1"/>
</dbReference>
<dbReference type="GO" id="GO:0005737">
    <property type="term" value="C:cytoplasm"/>
    <property type="evidence" value="ECO:0007669"/>
    <property type="project" value="TreeGrafter"/>
</dbReference>
<dbReference type="InterPro" id="IPR023170">
    <property type="entry name" value="HhH_base_excis_C"/>
</dbReference>
<gene>
    <name evidence="8" type="ORF">BFG57_08205</name>
</gene>
<dbReference type="EMBL" id="MJEH01000002">
    <property type="protein sequence ID" value="OEH94434.1"/>
    <property type="molecule type" value="Genomic_DNA"/>
</dbReference>
<dbReference type="GO" id="GO:0043916">
    <property type="term" value="F:DNA-7-methylguanine glycosylase activity"/>
    <property type="evidence" value="ECO:0007669"/>
    <property type="project" value="TreeGrafter"/>
</dbReference>
<dbReference type="GO" id="GO:0006285">
    <property type="term" value="P:base-excision repair, AP site formation"/>
    <property type="evidence" value="ECO:0007669"/>
    <property type="project" value="TreeGrafter"/>
</dbReference>
<keyword evidence="5" id="KW-0378">Hydrolase</keyword>
<accession>A0A1E5LK26</accession>
<evidence type="ECO:0000256" key="1">
    <source>
        <dbReference type="ARBA" id="ARBA00000086"/>
    </source>
</evidence>
<sequence>MEWIDHKTSIEVCTPKEFNFEECLVYLDRSELETLHQVKDGCIYKLLNTKDESILVRIRSMYDGVQVDFPLNQPSINCREEVASYIWEWFDLERNISPFYDVAKQDRILQKFSNKYYGLRMIGIPDLFEALTWAIIGQQINLTFAYTLKKRFIEQFGKCINCEYGDFWLFPTYQTITTLEVGDLRKLQFSVRKAEYIIEIAKNMSNGNLTKEMLLQMQGYEQIKKFLMKFRGIGAWTADYVMMRCLRHSSAFPLTDVGIHNALKLQLELDHKPSIIEIKEMMEKWKGWEAYSAFYLWRSLYE</sequence>
<dbReference type="GO" id="GO:0008725">
    <property type="term" value="F:DNA-3-methyladenine glycosylase activity"/>
    <property type="evidence" value="ECO:0007669"/>
    <property type="project" value="TreeGrafter"/>
</dbReference>
<evidence type="ECO:0000256" key="6">
    <source>
        <dbReference type="ARBA" id="ARBA00023204"/>
    </source>
</evidence>
<evidence type="ECO:0000256" key="2">
    <source>
        <dbReference type="ARBA" id="ARBA00010817"/>
    </source>
</evidence>